<protein>
    <submittedName>
        <fullName evidence="1">Uncharacterized protein</fullName>
    </submittedName>
</protein>
<accession>A0A6N9NK03</accession>
<reference evidence="1 2" key="1">
    <citation type="submission" date="2019-12" db="EMBL/GenBank/DDBJ databases">
        <authorList>
            <person name="Zhao J."/>
        </authorList>
    </citation>
    <scope>NUCLEOTIDE SEQUENCE [LARGE SCALE GENOMIC DNA]</scope>
    <source>
        <strain evidence="1 2">S-15</strain>
    </source>
</reference>
<sequence length="53" mass="6017">MGRVFILAQFWIKSIVYLPFAKEAGSDQEKVKFPFCPLTFSDFTNALGIIDIC</sequence>
<evidence type="ECO:0000313" key="1">
    <source>
        <dbReference type="EMBL" id="NBG67018.1"/>
    </source>
</evidence>
<keyword evidence="2" id="KW-1185">Reference proteome</keyword>
<dbReference type="RefSeq" id="WP_160633969.1">
    <property type="nucleotide sequence ID" value="NZ_WWNE01000012.1"/>
</dbReference>
<evidence type="ECO:0000313" key="2">
    <source>
        <dbReference type="Proteomes" id="UP000470771"/>
    </source>
</evidence>
<proteinExistence type="predicted"/>
<dbReference type="EMBL" id="WWNE01000012">
    <property type="protein sequence ID" value="NBG67018.1"/>
    <property type="molecule type" value="Genomic_DNA"/>
</dbReference>
<gene>
    <name evidence="1" type="ORF">GQN54_12890</name>
</gene>
<name>A0A6N9NK03_9FLAO</name>
<dbReference type="AlphaFoldDB" id="A0A6N9NK03"/>
<comment type="caution">
    <text evidence="1">The sequence shown here is derived from an EMBL/GenBank/DDBJ whole genome shotgun (WGS) entry which is preliminary data.</text>
</comment>
<organism evidence="1 2">
    <name type="scientific">Acidiluteibacter ferrifornacis</name>
    <dbReference type="NCBI Taxonomy" id="2692424"/>
    <lineage>
        <taxon>Bacteria</taxon>
        <taxon>Pseudomonadati</taxon>
        <taxon>Bacteroidota</taxon>
        <taxon>Flavobacteriia</taxon>
        <taxon>Flavobacteriales</taxon>
        <taxon>Cryomorphaceae</taxon>
        <taxon>Acidiluteibacter</taxon>
    </lineage>
</organism>
<dbReference type="Proteomes" id="UP000470771">
    <property type="component" value="Unassembled WGS sequence"/>
</dbReference>